<proteinExistence type="predicted"/>
<evidence type="ECO:0000313" key="1">
    <source>
        <dbReference type="EMBL" id="GMR40608.1"/>
    </source>
</evidence>
<dbReference type="AlphaFoldDB" id="A0AAN5C7Q9"/>
<dbReference type="Proteomes" id="UP001328107">
    <property type="component" value="Unassembled WGS sequence"/>
</dbReference>
<dbReference type="EMBL" id="BTRK01000003">
    <property type="protein sequence ID" value="GMR40608.1"/>
    <property type="molecule type" value="Genomic_DNA"/>
</dbReference>
<evidence type="ECO:0000313" key="2">
    <source>
        <dbReference type="Proteomes" id="UP001328107"/>
    </source>
</evidence>
<comment type="caution">
    <text evidence="1">The sequence shown here is derived from an EMBL/GenBank/DDBJ whole genome shotgun (WGS) entry which is preliminary data.</text>
</comment>
<keyword evidence="2" id="KW-1185">Reference proteome</keyword>
<sequence>LLLPSLIYAGNQCEEIKEQIACERVEDEERHGCRSCHDTITISASACPDRGYSCDVSWPLIITPKVLIADDRCSTAEAKCDGDAKLAVNRQIVTTKFRCNNSQWTVNGADRAEVVCAKRVPVCRQLTTDFTMCNFITSNQPQYDCVPPMTSTALQIECSPPHSNIILAPMDQSDGEKAIEVICDTSGKWMFKSDPSSTAVPLKDNFDTVSCTDAIV</sequence>
<reference evidence="2" key="1">
    <citation type="submission" date="2022-10" db="EMBL/GenBank/DDBJ databases">
        <title>Genome assembly of Pristionchus species.</title>
        <authorList>
            <person name="Yoshida K."/>
            <person name="Sommer R.J."/>
        </authorList>
    </citation>
    <scope>NUCLEOTIDE SEQUENCE [LARGE SCALE GENOMIC DNA]</scope>
    <source>
        <strain evidence="2">RS5460</strain>
    </source>
</reference>
<gene>
    <name evidence="1" type="ORF">PMAYCL1PPCAC_10803</name>
</gene>
<protein>
    <submittedName>
        <fullName evidence="1">Uncharacterized protein</fullName>
    </submittedName>
</protein>
<feature type="non-terminal residue" evidence="1">
    <location>
        <position position="1"/>
    </location>
</feature>
<name>A0AAN5C7Q9_9BILA</name>
<organism evidence="1 2">
    <name type="scientific">Pristionchus mayeri</name>
    <dbReference type="NCBI Taxonomy" id="1317129"/>
    <lineage>
        <taxon>Eukaryota</taxon>
        <taxon>Metazoa</taxon>
        <taxon>Ecdysozoa</taxon>
        <taxon>Nematoda</taxon>
        <taxon>Chromadorea</taxon>
        <taxon>Rhabditida</taxon>
        <taxon>Rhabditina</taxon>
        <taxon>Diplogasteromorpha</taxon>
        <taxon>Diplogasteroidea</taxon>
        <taxon>Neodiplogasteridae</taxon>
        <taxon>Pristionchus</taxon>
    </lineage>
</organism>
<accession>A0AAN5C7Q9</accession>